<dbReference type="STRING" id="1043493.SAMN05421637_2070"/>
<protein>
    <submittedName>
        <fullName evidence="1">Uncharacterized protein</fullName>
    </submittedName>
</protein>
<dbReference type="AlphaFoldDB" id="A0A1H6ZMS5"/>
<name>A0A1H6ZMS5_9MICO</name>
<proteinExistence type="predicted"/>
<dbReference type="RefSeq" id="WP_143058980.1">
    <property type="nucleotide sequence ID" value="NZ_BBLU01000021.1"/>
</dbReference>
<keyword evidence="2" id="KW-1185">Reference proteome</keyword>
<dbReference type="EMBL" id="FNZI01000004">
    <property type="protein sequence ID" value="SEJ50890.1"/>
    <property type="molecule type" value="Genomic_DNA"/>
</dbReference>
<dbReference type="OrthoDB" id="5148971at2"/>
<evidence type="ECO:0000313" key="2">
    <source>
        <dbReference type="Proteomes" id="UP000183315"/>
    </source>
</evidence>
<dbReference type="Proteomes" id="UP000183315">
    <property type="component" value="Unassembled WGS sequence"/>
</dbReference>
<evidence type="ECO:0000313" key="1">
    <source>
        <dbReference type="EMBL" id="SEJ50890.1"/>
    </source>
</evidence>
<reference evidence="2" key="1">
    <citation type="submission" date="2016-10" db="EMBL/GenBank/DDBJ databases">
        <authorList>
            <person name="Varghese N."/>
        </authorList>
    </citation>
    <scope>NUCLEOTIDE SEQUENCE [LARGE SCALE GENOMIC DNA]</scope>
    <source>
        <strain evidence="2">DSM 24868</strain>
    </source>
</reference>
<organism evidence="1 2">
    <name type="scientific">Demequina mangrovi</name>
    <dbReference type="NCBI Taxonomy" id="1043493"/>
    <lineage>
        <taxon>Bacteria</taxon>
        <taxon>Bacillati</taxon>
        <taxon>Actinomycetota</taxon>
        <taxon>Actinomycetes</taxon>
        <taxon>Micrococcales</taxon>
        <taxon>Demequinaceae</taxon>
        <taxon>Demequina</taxon>
    </lineage>
</organism>
<accession>A0A1H6ZMS5</accession>
<gene>
    <name evidence="1" type="ORF">SAMN05421637_2070</name>
</gene>
<sequence>MTVPHISVGSWSSRRGRTLLPEVRAWAGVRRPARDATAVASGRGIAWFDVLVQAVAGAAIAYGMWWVLSAGVVGQAVDAFAGWYVGTATPAFATGTSAVQGATEFSEGFFAPLPAPPAMLTYDGPALLEFQQSMTR</sequence>